<proteinExistence type="predicted"/>
<name>A0A7S0GUQ9_9EUKA</name>
<dbReference type="EMBL" id="HBEM01006823">
    <property type="protein sequence ID" value="CAD8438073.1"/>
    <property type="molecule type" value="Transcribed_RNA"/>
</dbReference>
<evidence type="ECO:0000256" key="1">
    <source>
        <dbReference type="SAM" id="Phobius"/>
    </source>
</evidence>
<keyword evidence="1" id="KW-0812">Transmembrane</keyword>
<gene>
    <name evidence="2" type="ORF">LAMO00422_LOCUS4748</name>
</gene>
<evidence type="ECO:0000313" key="2">
    <source>
        <dbReference type="EMBL" id="CAD8438073.1"/>
    </source>
</evidence>
<keyword evidence="1" id="KW-0472">Membrane</keyword>
<protein>
    <submittedName>
        <fullName evidence="2">Uncharacterized protein</fullName>
    </submittedName>
</protein>
<reference evidence="2" key="1">
    <citation type="submission" date="2021-01" db="EMBL/GenBank/DDBJ databases">
        <authorList>
            <person name="Corre E."/>
            <person name="Pelletier E."/>
            <person name="Niang G."/>
            <person name="Scheremetjew M."/>
            <person name="Finn R."/>
            <person name="Kale V."/>
            <person name="Holt S."/>
            <person name="Cochrane G."/>
            <person name="Meng A."/>
            <person name="Brown T."/>
            <person name="Cohen L."/>
        </authorList>
    </citation>
    <scope>NUCLEOTIDE SEQUENCE</scope>
    <source>
        <strain evidence="2">CCMP2058</strain>
    </source>
</reference>
<organism evidence="2">
    <name type="scientific">Amorphochlora amoebiformis</name>
    <dbReference type="NCBI Taxonomy" id="1561963"/>
    <lineage>
        <taxon>Eukaryota</taxon>
        <taxon>Sar</taxon>
        <taxon>Rhizaria</taxon>
        <taxon>Cercozoa</taxon>
        <taxon>Chlorarachniophyceae</taxon>
        <taxon>Amorphochlora</taxon>
    </lineage>
</organism>
<keyword evidence="1" id="KW-1133">Transmembrane helix</keyword>
<accession>A0A7S0GUQ9</accession>
<dbReference type="AlphaFoldDB" id="A0A7S0GUQ9"/>
<sequence length="184" mass="20455">MWWAKVQKVFPPGLDVTLMAVGEPMAVIYGVTTMEFQSNATEPNRFQLIKQVDQLELEKVFSADRVKKRRLASHLYEDLVSFLTTRRPLGWDAKEWSDRILAMLDLSAVSRQRATSNANNVGKSPAERAQMSRRGQLGIGLGLVAAGCATVAGSALKKNLDLYSTEQELLNGLIGASSKYEEWH</sequence>
<feature type="transmembrane region" description="Helical" evidence="1">
    <location>
        <begin position="137"/>
        <end position="156"/>
    </location>
</feature>